<feature type="region of interest" description="Disordered" evidence="3">
    <location>
        <begin position="1"/>
        <end position="22"/>
    </location>
</feature>
<evidence type="ECO:0000256" key="1">
    <source>
        <dbReference type="ARBA" id="ARBA00006607"/>
    </source>
</evidence>
<evidence type="ECO:0000313" key="5">
    <source>
        <dbReference type="Proteomes" id="UP001341840"/>
    </source>
</evidence>
<protein>
    <submittedName>
        <fullName evidence="4">Uncharacterized protein</fullName>
    </submittedName>
</protein>
<sequence>MAPAWNPYQGEAKNDVAPPPPGNPHLYVVEGMQFDRGYISPYFVTDSEKMVVEYENCNDAIRNGFPILIIAKDIEPEPLATLVVNKLRGSLKIATLKAPGFGECKN</sequence>
<evidence type="ECO:0000256" key="3">
    <source>
        <dbReference type="SAM" id="MobiDB-lite"/>
    </source>
</evidence>
<dbReference type="InterPro" id="IPR027409">
    <property type="entry name" value="GroEL-like_apical_dom_sf"/>
</dbReference>
<reference evidence="4 5" key="1">
    <citation type="journal article" date="2023" name="Plants (Basel)">
        <title>Bridging the Gap: Combining Genomics and Transcriptomics Approaches to Understand Stylosanthes scabra, an Orphan Legume from the Brazilian Caatinga.</title>
        <authorList>
            <person name="Ferreira-Neto J.R.C."/>
            <person name="da Silva M.D."/>
            <person name="Binneck E."/>
            <person name="de Melo N.F."/>
            <person name="da Silva R.H."/>
            <person name="de Melo A.L.T.M."/>
            <person name="Pandolfi V."/>
            <person name="Bustamante F.O."/>
            <person name="Brasileiro-Vidal A.C."/>
            <person name="Benko-Iseppon A.M."/>
        </authorList>
    </citation>
    <scope>NUCLEOTIDE SEQUENCE [LARGE SCALE GENOMIC DNA]</scope>
    <source>
        <tissue evidence="4">Leaves</tissue>
    </source>
</reference>
<dbReference type="Gene3D" id="3.50.7.10">
    <property type="entry name" value="GroEL"/>
    <property type="match status" value="2"/>
</dbReference>
<name>A0ABU6QGU2_9FABA</name>
<dbReference type="Proteomes" id="UP001341840">
    <property type="component" value="Unassembled WGS sequence"/>
</dbReference>
<proteinExistence type="inferred from homology"/>
<evidence type="ECO:0000256" key="2">
    <source>
        <dbReference type="ARBA" id="ARBA00023186"/>
    </source>
</evidence>
<gene>
    <name evidence="4" type="ORF">PIB30_049978</name>
</gene>
<keyword evidence="5" id="KW-1185">Reference proteome</keyword>
<evidence type="ECO:0000313" key="4">
    <source>
        <dbReference type="EMBL" id="MED6111174.1"/>
    </source>
</evidence>
<dbReference type="PANTHER" id="PTHR45633">
    <property type="entry name" value="60 KDA HEAT SHOCK PROTEIN, MITOCHONDRIAL"/>
    <property type="match status" value="1"/>
</dbReference>
<organism evidence="4 5">
    <name type="scientific">Stylosanthes scabra</name>
    <dbReference type="NCBI Taxonomy" id="79078"/>
    <lineage>
        <taxon>Eukaryota</taxon>
        <taxon>Viridiplantae</taxon>
        <taxon>Streptophyta</taxon>
        <taxon>Embryophyta</taxon>
        <taxon>Tracheophyta</taxon>
        <taxon>Spermatophyta</taxon>
        <taxon>Magnoliopsida</taxon>
        <taxon>eudicotyledons</taxon>
        <taxon>Gunneridae</taxon>
        <taxon>Pentapetalae</taxon>
        <taxon>rosids</taxon>
        <taxon>fabids</taxon>
        <taxon>Fabales</taxon>
        <taxon>Fabaceae</taxon>
        <taxon>Papilionoideae</taxon>
        <taxon>50 kb inversion clade</taxon>
        <taxon>dalbergioids sensu lato</taxon>
        <taxon>Dalbergieae</taxon>
        <taxon>Pterocarpus clade</taxon>
        <taxon>Stylosanthes</taxon>
    </lineage>
</organism>
<keyword evidence="2" id="KW-0143">Chaperone</keyword>
<dbReference type="InterPro" id="IPR001844">
    <property type="entry name" value="Cpn60/GroEL"/>
</dbReference>
<accession>A0ABU6QGU2</accession>
<dbReference type="SUPFAM" id="SSF52029">
    <property type="entry name" value="GroEL apical domain-like"/>
    <property type="match status" value="1"/>
</dbReference>
<comment type="caution">
    <text evidence="4">The sequence shown here is derived from an EMBL/GenBank/DDBJ whole genome shotgun (WGS) entry which is preliminary data.</text>
</comment>
<dbReference type="EMBL" id="JASCZI010000340">
    <property type="protein sequence ID" value="MED6111174.1"/>
    <property type="molecule type" value="Genomic_DNA"/>
</dbReference>
<comment type="similarity">
    <text evidence="1">Belongs to the chaperonin (HSP60) family.</text>
</comment>